<evidence type="ECO:0000313" key="2">
    <source>
        <dbReference type="Proteomes" id="UP000215155"/>
    </source>
</evidence>
<reference evidence="1 2" key="1">
    <citation type="submission" date="2017-07" db="EMBL/GenBank/DDBJ databases">
        <title>Draft genome sequence of Prevotella copri isolated from the gut of healthy adult Indian.</title>
        <authorList>
            <person name="Das B."/>
            <person name="Bag S."/>
            <person name="Ghosh T.S."/>
        </authorList>
    </citation>
    <scope>NUCLEOTIDE SEQUENCE [LARGE SCALE GENOMIC DNA]</scope>
    <source>
        <strain evidence="1 2">Indica</strain>
    </source>
</reference>
<dbReference type="Gene3D" id="3.30.470.20">
    <property type="entry name" value="ATP-grasp fold, B domain"/>
    <property type="match status" value="1"/>
</dbReference>
<comment type="caution">
    <text evidence="1">The sequence shown here is derived from an EMBL/GenBank/DDBJ whole genome shotgun (WGS) entry which is preliminary data.</text>
</comment>
<accession>A0AA91TLB6</accession>
<proteinExistence type="predicted"/>
<sequence length="308" mass="36067">MILIFSQRSDYATSQVCMWLQAMKKGFIRLNMEDDYVFTYISSEKIIVERNKKQYNLLSCDSYWYRRDGIAPKHFNYKKTELSKVKLSHIRKEYQTLKEYVYMTIEEKIGESRTIGSYFTHSVNKLHVLDLASQVGLNVPFTYVICKKDEIMMSKPTITKPIYEGFYEIDNHHFLFSYTNDLNDLAPIPPTFMASCLQTRLEKEYELRIFFLKGMYYPYAIFSQQDADTAVDSRKGEVLRYVPYNLPNSIKLKLEKLVALLHLNTGSIDMVVTPKGEYIFLEVNPVGQFVAYGQLCNSYLDRLVAEKL</sequence>
<dbReference type="AlphaFoldDB" id="A0AA91TLB6"/>
<dbReference type="EMBL" id="NMPZ01000003">
    <property type="protein sequence ID" value="OXL44960.1"/>
    <property type="molecule type" value="Genomic_DNA"/>
</dbReference>
<dbReference type="SUPFAM" id="SSF56059">
    <property type="entry name" value="Glutathione synthetase ATP-binding domain-like"/>
    <property type="match status" value="1"/>
</dbReference>
<evidence type="ECO:0000313" key="1">
    <source>
        <dbReference type="EMBL" id="OXL44960.1"/>
    </source>
</evidence>
<organism evidence="1 2">
    <name type="scientific">Segatella copri</name>
    <dbReference type="NCBI Taxonomy" id="165179"/>
    <lineage>
        <taxon>Bacteria</taxon>
        <taxon>Pseudomonadati</taxon>
        <taxon>Bacteroidota</taxon>
        <taxon>Bacteroidia</taxon>
        <taxon>Bacteroidales</taxon>
        <taxon>Prevotellaceae</taxon>
        <taxon>Segatella</taxon>
    </lineage>
</organism>
<protein>
    <submittedName>
        <fullName evidence="1">Grasp-with-spasm system ATP-grasp peptide maturase</fullName>
    </submittedName>
</protein>
<dbReference type="InterPro" id="IPR026455">
    <property type="entry name" value="GRASP_w_spasm"/>
</dbReference>
<dbReference type="Proteomes" id="UP000215155">
    <property type="component" value="Unassembled WGS sequence"/>
</dbReference>
<gene>
    <name evidence="1" type="primary">gwsG</name>
    <name evidence="1" type="ORF">CFT61_03240</name>
</gene>
<dbReference type="RefSeq" id="WP_089543049.1">
    <property type="nucleotide sequence ID" value="NZ_NMPZ01000003.1"/>
</dbReference>
<dbReference type="NCBIfam" id="TIGR04192">
    <property type="entry name" value="GRASP_w_spasm"/>
    <property type="match status" value="1"/>
</dbReference>
<name>A0AA91TLB6_9BACT</name>